<protein>
    <submittedName>
        <fullName evidence="1">Uncharacterized protein</fullName>
    </submittedName>
</protein>
<accession>K2PSB7</accession>
<evidence type="ECO:0000313" key="1">
    <source>
        <dbReference type="EMBL" id="EKF43967.1"/>
    </source>
</evidence>
<sequence length="112" mass="12194">MKLILSRVETARQQALAKVDQLFADDIQAMLGPMQHLHALKAAAAASGDMTLFDDEGDRQASLSNAAASNARLALVDQRRRSFKRRIRDCTSSAEIEAVLVEVRLDNGSLNG</sequence>
<proteinExistence type="predicted"/>
<evidence type="ECO:0000313" key="2">
    <source>
        <dbReference type="Proteomes" id="UP000007374"/>
    </source>
</evidence>
<name>K2PSB7_9HYPH</name>
<organism evidence="1 2">
    <name type="scientific">Nitratireductor indicus C115</name>
    <dbReference type="NCBI Taxonomy" id="1231190"/>
    <lineage>
        <taxon>Bacteria</taxon>
        <taxon>Pseudomonadati</taxon>
        <taxon>Pseudomonadota</taxon>
        <taxon>Alphaproteobacteria</taxon>
        <taxon>Hyphomicrobiales</taxon>
        <taxon>Phyllobacteriaceae</taxon>
        <taxon>Nitratireductor</taxon>
    </lineage>
</organism>
<comment type="caution">
    <text evidence="1">The sequence shown here is derived from an EMBL/GenBank/DDBJ whole genome shotgun (WGS) entry which is preliminary data.</text>
</comment>
<dbReference type="AlphaFoldDB" id="K2PSB7"/>
<dbReference type="Proteomes" id="UP000007374">
    <property type="component" value="Unassembled WGS sequence"/>
</dbReference>
<dbReference type="STRING" id="721133.SAMN05216176_101490"/>
<dbReference type="RefSeq" id="WP_009756101.1">
    <property type="nucleotide sequence ID" value="NZ_AMSI01000002.1"/>
</dbReference>
<keyword evidence="2" id="KW-1185">Reference proteome</keyword>
<reference evidence="1 2" key="1">
    <citation type="journal article" date="2012" name="J. Bacteriol.">
        <title>Genome Sequence of Nitratireductor indicus Type Strain C115.</title>
        <authorList>
            <person name="Lai Q."/>
            <person name="Li G."/>
            <person name="Yu Z."/>
            <person name="Shao Z."/>
        </authorList>
    </citation>
    <scope>NUCLEOTIDE SEQUENCE [LARGE SCALE GENOMIC DNA]</scope>
    <source>
        <strain evidence="1 2">C115</strain>
    </source>
</reference>
<dbReference type="PATRIC" id="fig|1231190.3.peg.863"/>
<dbReference type="EMBL" id="AMSI01000002">
    <property type="protein sequence ID" value="EKF43967.1"/>
    <property type="molecule type" value="Genomic_DNA"/>
</dbReference>
<gene>
    <name evidence="1" type="ORF">NA8A_04125</name>
</gene>